<dbReference type="InterPro" id="IPR008482">
    <property type="entry name" value="DUF763"/>
</dbReference>
<sequence length="352" mass="40378">MQNHGSSIMPLHYGHPPEYLYKRMVKLGGIISDLMIQNYSENFFLEKIADPFWFHSLSLAIGFDWNSSGTTTATLSALKDHINRGDSLRIIGGKGKHMGNIGQEIAMIESEGNIEDKYLYRIKKDAKSIAKVDEKLLQDGFNLYMQFILMDYKGNYTIVNQGMNTVSSLARRYHWKNNDISLYDDKRNGISGYEENIALDLSTRKSEKNREGIINIIQDNPIKYSKQRSLDNFMESAPVLDLNYKINWQKMKELYEYNPGKFDELMDMPGISKSTIRALSYLAEIVYGDKPSFADPVKYSFCLGGKDGVPKPVNVNDYDEAIKFYKEILNGNSNYAEISKRLARMSYRISSR</sequence>
<dbReference type="PANTHER" id="PTHR38597:SF1">
    <property type="entry name" value="BLL3834 PROTEIN"/>
    <property type="match status" value="1"/>
</dbReference>
<evidence type="ECO:0000313" key="3">
    <source>
        <dbReference type="Proteomes" id="UP000192050"/>
    </source>
</evidence>
<protein>
    <submittedName>
        <fullName evidence="2">DUF763 domain-containing protein</fullName>
    </submittedName>
</protein>
<dbReference type="EMBL" id="JABGBP010000190">
    <property type="protein sequence ID" value="NOL60317.1"/>
    <property type="molecule type" value="Genomic_DNA"/>
</dbReference>
<dbReference type="AlphaFoldDB" id="A0A1V0N1G3"/>
<accession>A0A1V0N1G3</accession>
<dbReference type="OrthoDB" id="9948at2157"/>
<keyword evidence="3" id="KW-1185">Reference proteome</keyword>
<name>A0A1V0N1G3_9ARCH</name>
<dbReference type="GeneID" id="84218514"/>
<dbReference type="Proteomes" id="UP000546917">
    <property type="component" value="Unassembled WGS sequence"/>
</dbReference>
<reference evidence="1 3" key="1">
    <citation type="submission" date="2011-10" db="EMBL/GenBank/DDBJ databases">
        <title>Metabolic and evolutionary patterns in the extreme acidophile Ferroplasma acidiphilum.</title>
        <authorList>
            <person name="Golyshina O.V."/>
            <person name="Kozyavkin S.A."/>
            <person name="Tatusov R.L."/>
            <person name="Slesarev A.I."/>
            <person name="Golyshin P.N."/>
        </authorList>
    </citation>
    <scope>NUCLEOTIDE SEQUENCE [LARGE SCALE GENOMIC DNA]</scope>
    <source>
        <strain evidence="1">Berkeley</strain>
        <strain evidence="3">Y</strain>
    </source>
</reference>
<organism evidence="1 3">
    <name type="scientific">Ferroplasma acidiphilum</name>
    <dbReference type="NCBI Taxonomy" id="74969"/>
    <lineage>
        <taxon>Archaea</taxon>
        <taxon>Methanobacteriati</taxon>
        <taxon>Thermoplasmatota</taxon>
        <taxon>Thermoplasmata</taxon>
        <taxon>Thermoplasmatales</taxon>
        <taxon>Ferroplasmaceae</taxon>
        <taxon>Ferroplasma</taxon>
    </lineage>
</organism>
<dbReference type="RefSeq" id="WP_081141243.1">
    <property type="nucleotide sequence ID" value="NZ_CP015363.1"/>
</dbReference>
<evidence type="ECO:0000313" key="1">
    <source>
        <dbReference type="EMBL" id="ARD83959.1"/>
    </source>
</evidence>
<dbReference type="Pfam" id="PF05559">
    <property type="entry name" value="DUF763"/>
    <property type="match status" value="1"/>
</dbReference>
<gene>
    <name evidence="1" type="ORF">FAD_0024</name>
    <name evidence="2" type="ORF">HLB00_05650</name>
</gene>
<dbReference type="Proteomes" id="UP000192050">
    <property type="component" value="Chromosome"/>
</dbReference>
<dbReference type="KEGG" id="fai:FAD_0024"/>
<dbReference type="PANTHER" id="PTHR38597">
    <property type="entry name" value="BLL3834 PROTEIN"/>
    <property type="match status" value="1"/>
</dbReference>
<reference evidence="2 4" key="2">
    <citation type="submission" date="2020-05" db="EMBL/GenBank/DDBJ databases">
        <authorList>
            <person name="Zhang R."/>
        </authorList>
    </citation>
    <scope>NUCLEOTIDE SEQUENCE [LARGE SCALE GENOMIC DNA]</scope>
    <source>
        <strain evidence="2 4">DSM 28986</strain>
    </source>
</reference>
<proteinExistence type="predicted"/>
<dbReference type="EMBL" id="CP015363">
    <property type="protein sequence ID" value="ARD83959.1"/>
    <property type="molecule type" value="Genomic_DNA"/>
</dbReference>
<dbReference type="STRING" id="74969.FAD_0024"/>
<evidence type="ECO:0000313" key="2">
    <source>
        <dbReference type="EMBL" id="NOL60317.1"/>
    </source>
</evidence>
<evidence type="ECO:0000313" key="4">
    <source>
        <dbReference type="Proteomes" id="UP000546917"/>
    </source>
</evidence>